<dbReference type="EMBL" id="JAEUBD010000108">
    <property type="protein sequence ID" value="KAH3677374.1"/>
    <property type="molecule type" value="Genomic_DNA"/>
</dbReference>
<dbReference type="Gene3D" id="1.10.287.920">
    <property type="entry name" value="Pheromone alpha factor receptor"/>
    <property type="match status" value="1"/>
</dbReference>
<dbReference type="PANTHER" id="PTHR28009">
    <property type="entry name" value="PHEROMONE ALPHA FACTOR RECEPTOR"/>
    <property type="match status" value="1"/>
</dbReference>
<reference evidence="2" key="1">
    <citation type="journal article" date="2021" name="Open Biol.">
        <title>Shared evolutionary footprints suggest mitochondrial oxidative damage underlies multiple complex I losses in fungi.</title>
        <authorList>
            <person name="Schikora-Tamarit M.A."/>
            <person name="Marcet-Houben M."/>
            <person name="Nosek J."/>
            <person name="Gabaldon T."/>
        </authorList>
    </citation>
    <scope>NUCLEOTIDE SEQUENCE</scope>
    <source>
        <strain evidence="2">NCAIM Y.01608</strain>
    </source>
</reference>
<keyword evidence="1" id="KW-0472">Membrane</keyword>
<dbReference type="Pfam" id="PF02116">
    <property type="entry name" value="STE2"/>
    <property type="match status" value="1"/>
</dbReference>
<dbReference type="InterPro" id="IPR000366">
    <property type="entry name" value="GPCR_STE2"/>
</dbReference>
<proteinExistence type="predicted"/>
<dbReference type="GO" id="GO:0038038">
    <property type="term" value="C:G protein-coupled receptor homodimeric complex"/>
    <property type="evidence" value="ECO:0007669"/>
    <property type="project" value="TreeGrafter"/>
</dbReference>
<dbReference type="GO" id="GO:0004932">
    <property type="term" value="F:mating-type factor pheromone receptor activity"/>
    <property type="evidence" value="ECO:0007669"/>
    <property type="project" value="InterPro"/>
</dbReference>
<dbReference type="InterPro" id="IPR027458">
    <property type="entry name" value="STE2_TM1-TM2_sf"/>
</dbReference>
<evidence type="ECO:0000313" key="2">
    <source>
        <dbReference type="EMBL" id="KAH3677374.1"/>
    </source>
</evidence>
<gene>
    <name evidence="2" type="ORF">OGATHE_000848</name>
</gene>
<evidence type="ECO:0000256" key="1">
    <source>
        <dbReference type="SAM" id="Phobius"/>
    </source>
</evidence>
<accession>A0A9P8TFZ4</accession>
<dbReference type="PANTHER" id="PTHR28009:SF1">
    <property type="entry name" value="PHEROMONE ALPHA FACTOR RECEPTOR"/>
    <property type="match status" value="1"/>
</dbReference>
<dbReference type="AlphaFoldDB" id="A0A9P8TFZ4"/>
<feature type="transmembrane region" description="Helical" evidence="1">
    <location>
        <begin position="270"/>
        <end position="290"/>
    </location>
</feature>
<feature type="transmembrane region" description="Helical" evidence="1">
    <location>
        <begin position="234"/>
        <end position="258"/>
    </location>
</feature>
<dbReference type="Proteomes" id="UP000788993">
    <property type="component" value="Unassembled WGS sequence"/>
</dbReference>
<feature type="transmembrane region" description="Helical" evidence="1">
    <location>
        <begin position="117"/>
        <end position="144"/>
    </location>
</feature>
<protein>
    <recommendedName>
        <fullName evidence="4">Pheromone alpha factor receptor</fullName>
    </recommendedName>
</protein>
<feature type="transmembrane region" description="Helical" evidence="1">
    <location>
        <begin position="156"/>
        <end position="178"/>
    </location>
</feature>
<dbReference type="GO" id="GO:0000750">
    <property type="term" value="P:pheromone-dependent signal transduction involved in conjugation with cellular fusion"/>
    <property type="evidence" value="ECO:0007669"/>
    <property type="project" value="TreeGrafter"/>
</dbReference>
<keyword evidence="3" id="KW-1185">Reference proteome</keyword>
<dbReference type="CDD" id="cd14939">
    <property type="entry name" value="7tmD_STE2"/>
    <property type="match status" value="1"/>
</dbReference>
<sequence>MSYSLPSGLDPNQIALNYTSAYGFTQVTFAQLDSYVKANAEVAAIFGMRIGLAAIAVPAIFFVTRNKRSVLFVLNEVCMATMLIHGIMTVCTMFEAYRSLAFNFAGYLYVDKHASDLSAATNVIYVILIGLTEASLTYQVHIVFRGPSFHYRNVGFAMVAVCGLLGLASTVLYFIYAVMSNIALYDINSSVPMWVMNASQICYASSSFIISVILSCKLFVAIRTRKFLGLKQFSIFHVLFIMALQTMIIPTILVLVSFREVKGSAGPDKALNAVGTALIAISLPLTTMWANTAVNETSSSSASNTYLQKVESYSSYGSGDSGSPKSYKSGTSISEEVKEIDSHYSTSPNTAVTDKNFWSEVQYLAQGLKPTDLEDDEFVRATIETSINRK</sequence>
<reference evidence="2" key="2">
    <citation type="submission" date="2021-01" db="EMBL/GenBank/DDBJ databases">
        <authorList>
            <person name="Schikora-Tamarit M.A."/>
        </authorList>
    </citation>
    <scope>NUCLEOTIDE SEQUENCE</scope>
    <source>
        <strain evidence="2">NCAIM Y.01608</strain>
    </source>
</reference>
<organism evidence="2 3">
    <name type="scientific">Ogataea polymorpha</name>
    <dbReference type="NCBI Taxonomy" id="460523"/>
    <lineage>
        <taxon>Eukaryota</taxon>
        <taxon>Fungi</taxon>
        <taxon>Dikarya</taxon>
        <taxon>Ascomycota</taxon>
        <taxon>Saccharomycotina</taxon>
        <taxon>Pichiomycetes</taxon>
        <taxon>Pichiales</taxon>
        <taxon>Pichiaceae</taxon>
        <taxon>Ogataea</taxon>
    </lineage>
</organism>
<feature type="transmembrane region" description="Helical" evidence="1">
    <location>
        <begin position="198"/>
        <end position="222"/>
    </location>
</feature>
<keyword evidence="1" id="KW-0812">Transmembrane</keyword>
<evidence type="ECO:0000313" key="3">
    <source>
        <dbReference type="Proteomes" id="UP000788993"/>
    </source>
</evidence>
<evidence type="ECO:0008006" key="4">
    <source>
        <dbReference type="Google" id="ProtNLM"/>
    </source>
</evidence>
<name>A0A9P8TFZ4_9ASCO</name>
<dbReference type="PRINTS" id="PR00250">
    <property type="entry name" value="GPCRSTE2"/>
</dbReference>
<feature type="transmembrane region" description="Helical" evidence="1">
    <location>
        <begin position="42"/>
        <end position="63"/>
    </location>
</feature>
<comment type="caution">
    <text evidence="2">The sequence shown here is derived from an EMBL/GenBank/DDBJ whole genome shotgun (WGS) entry which is preliminary data.</text>
</comment>
<feature type="transmembrane region" description="Helical" evidence="1">
    <location>
        <begin position="70"/>
        <end position="97"/>
    </location>
</feature>
<keyword evidence="1" id="KW-1133">Transmembrane helix</keyword>